<dbReference type="RefSeq" id="WP_160615184.1">
    <property type="nucleotide sequence ID" value="NZ_WTYR01000001.1"/>
</dbReference>
<dbReference type="InterPro" id="IPR010870">
    <property type="entry name" value="Porin_O/P"/>
</dbReference>
<feature type="chain" id="PRO_5026107149" description="Porin" evidence="2">
    <location>
        <begin position="24"/>
        <end position="462"/>
    </location>
</feature>
<evidence type="ECO:0000256" key="2">
    <source>
        <dbReference type="SAM" id="SignalP"/>
    </source>
</evidence>
<name>A0A6I4U368_9SPHN</name>
<dbReference type="OrthoDB" id="9807854at2"/>
<sequence length="462" mass="49035">MNRLLCSTAAIIAVAATSAPASAQDMNDAAAELAQMRVQLAAMNTRIAELEARLAAEQADIGEAIADARAPAADAEAAAETVRAAMPTDESGRAAVVKSAPATRGDGGWSFKPFGRLQYDAGATSVPDATGRSDGWGNELRRARLGVTGDMPDGFAYKIEVDFAGNEVEITDAIVAYGTGDLEITLGQHNNFQSLEELTSSRFLSLLERAAFTDAFGFERRVGVSAQYKGDLMLVQGGVFTDNIGDLSNRNWSVDGRIVAMPRLGTTRLHFGGSAHYAEYEAGTVLRYRQRPQVHFTPERFVDTGGMSAQSETGFGLEAAAIAGRFHAASEAFWQTVDRPGALSDPTFFGGYAEAGLFLTGDTRGYKGGKFDRVKPTSPVGEGGIGAVQIVLRYDYLDLDSGAILGGRQTGYLASLIWTPTDYTRLMLDYGRIEFDGAAYAGPAGSTSYGADVVGVRGQVDF</sequence>
<keyword evidence="4" id="KW-1185">Reference proteome</keyword>
<evidence type="ECO:0000313" key="4">
    <source>
        <dbReference type="Proteomes" id="UP000429229"/>
    </source>
</evidence>
<evidence type="ECO:0000313" key="3">
    <source>
        <dbReference type="EMBL" id="MXP08647.1"/>
    </source>
</evidence>
<protein>
    <recommendedName>
        <fullName evidence="5">Porin</fullName>
    </recommendedName>
</protein>
<reference evidence="3 4" key="1">
    <citation type="submission" date="2019-12" db="EMBL/GenBank/DDBJ databases">
        <title>Genomic-based taxomic classification of the family Erythrobacteraceae.</title>
        <authorList>
            <person name="Xu L."/>
        </authorList>
    </citation>
    <scope>NUCLEOTIDE SEQUENCE [LARGE SCALE GENOMIC DNA]</scope>
    <source>
        <strain evidence="3 4">LMG 29519</strain>
    </source>
</reference>
<dbReference type="Pfam" id="PF07396">
    <property type="entry name" value="Porin_O_P"/>
    <property type="match status" value="1"/>
</dbReference>
<keyword evidence="2" id="KW-0732">Signal</keyword>
<dbReference type="Proteomes" id="UP000429229">
    <property type="component" value="Unassembled WGS sequence"/>
</dbReference>
<feature type="coiled-coil region" evidence="1">
    <location>
        <begin position="26"/>
        <end position="67"/>
    </location>
</feature>
<evidence type="ECO:0000256" key="1">
    <source>
        <dbReference type="SAM" id="Coils"/>
    </source>
</evidence>
<feature type="signal peptide" evidence="2">
    <location>
        <begin position="1"/>
        <end position="23"/>
    </location>
</feature>
<gene>
    <name evidence="3" type="ORF">GRI68_00435</name>
</gene>
<accession>A0A6I4U368</accession>
<dbReference type="SUPFAM" id="SSF56935">
    <property type="entry name" value="Porins"/>
    <property type="match status" value="1"/>
</dbReference>
<dbReference type="Gene3D" id="2.40.160.10">
    <property type="entry name" value="Porin"/>
    <property type="match status" value="1"/>
</dbReference>
<organism evidence="3 4">
    <name type="scientific">Alteriqipengyuania halimionae</name>
    <dbReference type="NCBI Taxonomy" id="1926630"/>
    <lineage>
        <taxon>Bacteria</taxon>
        <taxon>Pseudomonadati</taxon>
        <taxon>Pseudomonadota</taxon>
        <taxon>Alphaproteobacteria</taxon>
        <taxon>Sphingomonadales</taxon>
        <taxon>Erythrobacteraceae</taxon>
        <taxon>Alteriqipengyuania</taxon>
    </lineage>
</organism>
<comment type="caution">
    <text evidence="3">The sequence shown here is derived from an EMBL/GenBank/DDBJ whole genome shotgun (WGS) entry which is preliminary data.</text>
</comment>
<keyword evidence="1" id="KW-0175">Coiled coil</keyword>
<dbReference type="EMBL" id="WTYR01000001">
    <property type="protein sequence ID" value="MXP08647.1"/>
    <property type="molecule type" value="Genomic_DNA"/>
</dbReference>
<dbReference type="InterPro" id="IPR023614">
    <property type="entry name" value="Porin_dom_sf"/>
</dbReference>
<proteinExistence type="predicted"/>
<evidence type="ECO:0008006" key="5">
    <source>
        <dbReference type="Google" id="ProtNLM"/>
    </source>
</evidence>
<dbReference type="AlphaFoldDB" id="A0A6I4U368"/>